<evidence type="ECO:0000313" key="2">
    <source>
        <dbReference type="Proteomes" id="UP000664654"/>
    </source>
</evidence>
<accession>A0A939DK65</accession>
<proteinExistence type="predicted"/>
<reference evidence="1" key="1">
    <citation type="submission" date="2021-03" db="EMBL/GenBank/DDBJ databases">
        <title>novel species isolated from a fishpond in China.</title>
        <authorList>
            <person name="Lu H."/>
            <person name="Cai Z."/>
        </authorList>
    </citation>
    <scope>NUCLEOTIDE SEQUENCE</scope>
    <source>
        <strain evidence="1">JCM 30855</strain>
    </source>
</reference>
<dbReference type="AlphaFoldDB" id="A0A939DK65"/>
<dbReference type="Proteomes" id="UP000664654">
    <property type="component" value="Unassembled WGS sequence"/>
</dbReference>
<name>A0A939DK65_9ALTE</name>
<protein>
    <submittedName>
        <fullName evidence="1">Uncharacterized protein</fullName>
    </submittedName>
</protein>
<sequence>MQVAKSEVQELLDQMPEQCELEELQYRLYVLEKVKRGQASFQQHGGISQADAEKRLNKWITG</sequence>
<comment type="caution">
    <text evidence="1">The sequence shown here is derived from an EMBL/GenBank/DDBJ whole genome shotgun (WGS) entry which is preliminary data.</text>
</comment>
<keyword evidence="2" id="KW-1185">Reference proteome</keyword>
<dbReference type="EMBL" id="JAFKCV010000001">
    <property type="protein sequence ID" value="MBN7823988.1"/>
    <property type="molecule type" value="Genomic_DNA"/>
</dbReference>
<gene>
    <name evidence="1" type="ORF">J0A66_02005</name>
</gene>
<evidence type="ECO:0000313" key="1">
    <source>
        <dbReference type="EMBL" id="MBN7823988.1"/>
    </source>
</evidence>
<organism evidence="1 2">
    <name type="scientific">Bowmanella dokdonensis</name>
    <dbReference type="NCBI Taxonomy" id="751969"/>
    <lineage>
        <taxon>Bacteria</taxon>
        <taxon>Pseudomonadati</taxon>
        <taxon>Pseudomonadota</taxon>
        <taxon>Gammaproteobacteria</taxon>
        <taxon>Alteromonadales</taxon>
        <taxon>Alteromonadaceae</taxon>
        <taxon>Bowmanella</taxon>
    </lineage>
</organism>
<dbReference type="RefSeq" id="WP_206572089.1">
    <property type="nucleotide sequence ID" value="NZ_JAFKCV010000001.1"/>
</dbReference>